<evidence type="ECO:0000256" key="1">
    <source>
        <dbReference type="SAM" id="Phobius"/>
    </source>
</evidence>
<keyword evidence="1" id="KW-0812">Transmembrane</keyword>
<feature type="domain" description="TNase-like" evidence="2">
    <location>
        <begin position="71"/>
        <end position="180"/>
    </location>
</feature>
<dbReference type="Proteomes" id="UP001214854">
    <property type="component" value="Unassembled WGS sequence"/>
</dbReference>
<organism evidence="3 4">
    <name type="scientific">Asticcacaulis aquaticus</name>
    <dbReference type="NCBI Taxonomy" id="2984212"/>
    <lineage>
        <taxon>Bacteria</taxon>
        <taxon>Pseudomonadati</taxon>
        <taxon>Pseudomonadota</taxon>
        <taxon>Alphaproteobacteria</taxon>
        <taxon>Caulobacterales</taxon>
        <taxon>Caulobacteraceae</taxon>
        <taxon>Asticcacaulis</taxon>
    </lineage>
</organism>
<dbReference type="PROSITE" id="PS50830">
    <property type="entry name" value="TNASE_3"/>
    <property type="match status" value="1"/>
</dbReference>
<keyword evidence="4" id="KW-1185">Reference proteome</keyword>
<accession>A0ABT5HSB7</accession>
<evidence type="ECO:0000259" key="2">
    <source>
        <dbReference type="PROSITE" id="PS50830"/>
    </source>
</evidence>
<dbReference type="EMBL" id="JAQQKX010000003">
    <property type="protein sequence ID" value="MDC7682838.1"/>
    <property type="molecule type" value="Genomic_DNA"/>
</dbReference>
<name>A0ABT5HSB7_9CAUL</name>
<evidence type="ECO:0000313" key="4">
    <source>
        <dbReference type="Proteomes" id="UP001214854"/>
    </source>
</evidence>
<dbReference type="SUPFAM" id="SSF50199">
    <property type="entry name" value="Staphylococcal nuclease"/>
    <property type="match status" value="1"/>
</dbReference>
<gene>
    <name evidence="3" type="ORF">PQU92_06095</name>
</gene>
<dbReference type="PANTHER" id="PTHR12302:SF26">
    <property type="entry name" value="BLR1266 PROTEIN"/>
    <property type="match status" value="1"/>
</dbReference>
<feature type="transmembrane region" description="Helical" evidence="1">
    <location>
        <begin position="30"/>
        <end position="49"/>
    </location>
</feature>
<evidence type="ECO:0000313" key="3">
    <source>
        <dbReference type="EMBL" id="MDC7682838.1"/>
    </source>
</evidence>
<reference evidence="3 4" key="1">
    <citation type="submission" date="2023-01" db="EMBL/GenBank/DDBJ databases">
        <title>Novel species of the genus Asticcacaulis isolated from rivers.</title>
        <authorList>
            <person name="Lu H."/>
        </authorList>
    </citation>
    <scope>NUCLEOTIDE SEQUENCE [LARGE SCALE GENOMIC DNA]</scope>
    <source>
        <strain evidence="3 4">BYS171W</strain>
    </source>
</reference>
<proteinExistence type="predicted"/>
<dbReference type="RefSeq" id="WP_272747317.1">
    <property type="nucleotide sequence ID" value="NZ_JAQQKX010000003.1"/>
</dbReference>
<keyword evidence="1" id="KW-0472">Membrane</keyword>
<comment type="caution">
    <text evidence="3">The sequence shown here is derived from an EMBL/GenBank/DDBJ whole genome shotgun (WGS) entry which is preliminary data.</text>
</comment>
<keyword evidence="1" id="KW-1133">Transmembrane helix</keyword>
<dbReference type="Gene3D" id="2.40.50.90">
    <property type="match status" value="1"/>
</dbReference>
<dbReference type="PANTHER" id="PTHR12302">
    <property type="entry name" value="EBNA2 BINDING PROTEIN P100"/>
    <property type="match status" value="1"/>
</dbReference>
<protein>
    <submittedName>
        <fullName evidence="3">Thermonuclease family protein</fullName>
    </submittedName>
</protein>
<dbReference type="Pfam" id="PF00565">
    <property type="entry name" value="SNase"/>
    <property type="match status" value="1"/>
</dbReference>
<sequence length="193" mass="20675">MDAGCQRFRALGQAGCGTGRDGRSPLSRRLTLIGLALAGIAAVAWLAVYRDPPKSDPAPPVAAITGEAEAIDGDSLRVSGIEIRLEGADAFEYDQRCGAFACGTAASANLHRLIDGNTVRCQPEGEDRYGRTLARCFVGDTDIAAAQVRAGLAVAYRRYSDRYVREEEAAKAVKCGAWAYSFQAPEDYRHSKT</sequence>
<dbReference type="SMART" id="SM00318">
    <property type="entry name" value="SNc"/>
    <property type="match status" value="1"/>
</dbReference>
<dbReference type="InterPro" id="IPR016071">
    <property type="entry name" value="Staphylococal_nuclease_OB-fold"/>
</dbReference>
<dbReference type="InterPro" id="IPR035437">
    <property type="entry name" value="SNase_OB-fold_sf"/>
</dbReference>